<dbReference type="Pfam" id="PF07866">
    <property type="entry name" value="DUF1653"/>
    <property type="match status" value="1"/>
</dbReference>
<sequence length="73" mass="8425">MELGKYKHYKGSLGEVIGIVNHSETVEQMVLYKKIEAHNGYPAGTLWVRPLKMFFEQVLVDGKEMPRFAKINE</sequence>
<dbReference type="Proteomes" id="UP000228528">
    <property type="component" value="Unassembled WGS sequence"/>
</dbReference>
<evidence type="ECO:0000313" key="2">
    <source>
        <dbReference type="EMBL" id="PIR77430.1"/>
    </source>
</evidence>
<accession>A0A2M6P1X6</accession>
<proteinExistence type="predicted"/>
<name>A0A2M6P1X6_9BACT</name>
<dbReference type="AlphaFoldDB" id="A0A2M6P1X6"/>
<comment type="caution">
    <text evidence="2">The sequence shown here is derived from an EMBL/GenBank/DDBJ whole genome shotgun (WGS) entry which is preliminary data.</text>
</comment>
<dbReference type="InterPro" id="IPR037135">
    <property type="entry name" value="DUF1653-like_dom_sf"/>
</dbReference>
<dbReference type="InterPro" id="IPR023387">
    <property type="entry name" value="DUF1653-like_dom"/>
</dbReference>
<feature type="domain" description="DUF1653" evidence="1">
    <location>
        <begin position="4"/>
        <end position="70"/>
    </location>
</feature>
<organism evidence="2 3">
    <name type="scientific">Candidatus Magasanikbacteria bacterium CG10_big_fil_rev_8_21_14_0_10_38_6</name>
    <dbReference type="NCBI Taxonomy" id="1974647"/>
    <lineage>
        <taxon>Bacteria</taxon>
        <taxon>Candidatus Magasanikiibacteriota</taxon>
    </lineage>
</organism>
<dbReference type="EMBL" id="PFBW01000109">
    <property type="protein sequence ID" value="PIR77430.1"/>
    <property type="molecule type" value="Genomic_DNA"/>
</dbReference>
<gene>
    <name evidence="2" type="ORF">COU30_02515</name>
</gene>
<protein>
    <submittedName>
        <fullName evidence="2">DUF1653 domain-containing protein</fullName>
    </submittedName>
</protein>
<evidence type="ECO:0000313" key="3">
    <source>
        <dbReference type="Proteomes" id="UP000228528"/>
    </source>
</evidence>
<dbReference type="Gene3D" id="2.30.30.320">
    <property type="entry name" value="DUF1653-like domain"/>
    <property type="match status" value="1"/>
</dbReference>
<reference evidence="3" key="1">
    <citation type="submission" date="2017-09" db="EMBL/GenBank/DDBJ databases">
        <title>Depth-based differentiation of microbial function through sediment-hosted aquifers and enrichment of novel symbionts in the deep terrestrial subsurface.</title>
        <authorList>
            <person name="Probst A.J."/>
            <person name="Ladd B."/>
            <person name="Jarett J.K."/>
            <person name="Geller-Mcgrath D.E."/>
            <person name="Sieber C.M.K."/>
            <person name="Emerson J.B."/>
            <person name="Anantharaman K."/>
            <person name="Thomas B.C."/>
            <person name="Malmstrom R."/>
            <person name="Stieglmeier M."/>
            <person name="Klingl A."/>
            <person name="Woyke T."/>
            <person name="Ryan C.M."/>
            <person name="Banfield J.F."/>
        </authorList>
    </citation>
    <scope>NUCLEOTIDE SEQUENCE [LARGE SCALE GENOMIC DNA]</scope>
</reference>
<evidence type="ECO:0000259" key="1">
    <source>
        <dbReference type="Pfam" id="PF07866"/>
    </source>
</evidence>